<sequence>MMTTQDHILPDARREAIAALGTVLNPGVLDAVRRLYEEEQQALAAATSPHAVDIAYGAHERHRLDLYRPEGADAPLPVLVFVHGGGFLMGDKGGAESWINAHVGRWAAASGFMGCVINYRLAPDNIWPSGSEDVAAVVDWLKANVAAHGGDPDRIVLMGTSAGAVHVAGYLRLAGERAARDLRGAVLLSGLYGYTPLDERDTLYYGDRADYADRKPLEAVAGTALPLFVACAEYDPPRFQAEFLGLMRDRLERHGTMPRGAIMSGHNHYSMATHLGTRDRRLADEIRAFLRDHV</sequence>
<dbReference type="InterPro" id="IPR029058">
    <property type="entry name" value="AB_hydrolase_fold"/>
</dbReference>
<dbReference type="PANTHER" id="PTHR48081">
    <property type="entry name" value="AB HYDROLASE SUPERFAMILY PROTEIN C4A8.06C"/>
    <property type="match status" value="1"/>
</dbReference>
<dbReference type="RefSeq" id="WP_246343316.1">
    <property type="nucleotide sequence ID" value="NZ_BSPS01000007.1"/>
</dbReference>
<evidence type="ECO:0000313" key="3">
    <source>
        <dbReference type="EMBL" id="MBB3925134.1"/>
    </source>
</evidence>
<evidence type="ECO:0000259" key="2">
    <source>
        <dbReference type="Pfam" id="PF20434"/>
    </source>
</evidence>
<reference evidence="3 4" key="1">
    <citation type="submission" date="2020-08" db="EMBL/GenBank/DDBJ databases">
        <title>Genomic Encyclopedia of Type Strains, Phase IV (KMG-IV): sequencing the most valuable type-strain genomes for metagenomic binning, comparative biology and taxonomic classification.</title>
        <authorList>
            <person name="Goeker M."/>
        </authorList>
    </citation>
    <scope>NUCLEOTIDE SEQUENCE [LARGE SCALE GENOMIC DNA]</scope>
    <source>
        <strain evidence="3 4">DSM 26189</strain>
    </source>
</reference>
<keyword evidence="1 3" id="KW-0378">Hydrolase</keyword>
<protein>
    <submittedName>
        <fullName evidence="3">Triacylglycerol lipase</fullName>
        <ecNumber evidence="3">3.1.1.3</ecNumber>
    </submittedName>
</protein>
<dbReference type="SUPFAM" id="SSF53474">
    <property type="entry name" value="alpha/beta-Hydrolases"/>
    <property type="match status" value="1"/>
</dbReference>
<dbReference type="EMBL" id="JACIDT010000002">
    <property type="protein sequence ID" value="MBB3925134.1"/>
    <property type="molecule type" value="Genomic_DNA"/>
</dbReference>
<evidence type="ECO:0000313" key="4">
    <source>
        <dbReference type="Proteomes" id="UP000571950"/>
    </source>
</evidence>
<proteinExistence type="predicted"/>
<dbReference type="InterPro" id="IPR049492">
    <property type="entry name" value="BD-FAE-like_dom"/>
</dbReference>
<dbReference type="InterPro" id="IPR050300">
    <property type="entry name" value="GDXG_lipolytic_enzyme"/>
</dbReference>
<dbReference type="Pfam" id="PF20434">
    <property type="entry name" value="BD-FAE"/>
    <property type="match status" value="1"/>
</dbReference>
<dbReference type="PANTHER" id="PTHR48081:SF33">
    <property type="entry name" value="KYNURENINE FORMAMIDASE"/>
    <property type="match status" value="1"/>
</dbReference>
<dbReference type="AlphaFoldDB" id="A0A7W6BNW5"/>
<feature type="domain" description="BD-FAE-like" evidence="2">
    <location>
        <begin position="64"/>
        <end position="168"/>
    </location>
</feature>
<evidence type="ECO:0000256" key="1">
    <source>
        <dbReference type="ARBA" id="ARBA00022801"/>
    </source>
</evidence>
<dbReference type="GO" id="GO:0004806">
    <property type="term" value="F:triacylglycerol lipase activity"/>
    <property type="evidence" value="ECO:0007669"/>
    <property type="project" value="UniProtKB-EC"/>
</dbReference>
<dbReference type="Proteomes" id="UP000571950">
    <property type="component" value="Unassembled WGS sequence"/>
</dbReference>
<organism evidence="3 4">
    <name type="scientific">Sphingobium jiangsuense</name>
    <dbReference type="NCBI Taxonomy" id="870476"/>
    <lineage>
        <taxon>Bacteria</taxon>
        <taxon>Pseudomonadati</taxon>
        <taxon>Pseudomonadota</taxon>
        <taxon>Alphaproteobacteria</taxon>
        <taxon>Sphingomonadales</taxon>
        <taxon>Sphingomonadaceae</taxon>
        <taxon>Sphingobium</taxon>
    </lineage>
</organism>
<comment type="caution">
    <text evidence="3">The sequence shown here is derived from an EMBL/GenBank/DDBJ whole genome shotgun (WGS) entry which is preliminary data.</text>
</comment>
<dbReference type="EC" id="3.1.1.3" evidence="3"/>
<name>A0A7W6BNW5_9SPHN</name>
<dbReference type="Gene3D" id="3.40.50.1820">
    <property type="entry name" value="alpha/beta hydrolase"/>
    <property type="match status" value="1"/>
</dbReference>
<gene>
    <name evidence="3" type="ORF">GGR43_000835</name>
</gene>
<accession>A0A7W6BNW5</accession>
<keyword evidence="4" id="KW-1185">Reference proteome</keyword>